<dbReference type="RefSeq" id="WP_379268917.1">
    <property type="nucleotide sequence ID" value="NZ_JBHUGT010000050.1"/>
</dbReference>
<dbReference type="SUPFAM" id="SSF101307">
    <property type="entry name" value="YutG-like"/>
    <property type="match status" value="1"/>
</dbReference>
<evidence type="ECO:0000259" key="1">
    <source>
        <dbReference type="Pfam" id="PF04608"/>
    </source>
</evidence>
<dbReference type="EMBL" id="JBHUMY010000001">
    <property type="protein sequence ID" value="MFD2658915.1"/>
    <property type="molecule type" value="Genomic_DNA"/>
</dbReference>
<keyword evidence="2" id="KW-0378">Hydrolase</keyword>
<name>A0ABW5QS44_9BACL</name>
<sequence>MTDENNETSGQIGTSGIERWLKKRGVSVDDIAEIVHSLQLPYNPDLKLAECEESVRAVLCKREVQYVLYTGIALDELAESKLLPQPLQAIMETDESLYGVDETLALGITNVYGMIGLTSFGYLDKVKPGIIRRLNVKGEKIHVFLDDLVAGLAAAASARIAHQDPKAERYDLPESL</sequence>
<evidence type="ECO:0000313" key="3">
    <source>
        <dbReference type="Proteomes" id="UP001597493"/>
    </source>
</evidence>
<dbReference type="InterPro" id="IPR007686">
    <property type="entry name" value="YutG/PgpA"/>
</dbReference>
<protein>
    <submittedName>
        <fullName evidence="2">Phosphatidylglycerophosphatase A</fullName>
        <ecNumber evidence="2">3.1.3.27</ecNumber>
    </submittedName>
</protein>
<dbReference type="InterPro" id="IPR026038">
    <property type="entry name" value="Put_PGPase"/>
</dbReference>
<organism evidence="2 3">
    <name type="scientific">Paenibacillus thailandensis</name>
    <dbReference type="NCBI Taxonomy" id="393250"/>
    <lineage>
        <taxon>Bacteria</taxon>
        <taxon>Bacillati</taxon>
        <taxon>Bacillota</taxon>
        <taxon>Bacilli</taxon>
        <taxon>Bacillales</taxon>
        <taxon>Paenibacillaceae</taxon>
        <taxon>Paenibacillus</taxon>
    </lineage>
</organism>
<feature type="domain" description="YutG/PgpA" evidence="1">
    <location>
        <begin position="31"/>
        <end position="161"/>
    </location>
</feature>
<dbReference type="EC" id="3.1.3.27" evidence="2"/>
<dbReference type="GO" id="GO:0008962">
    <property type="term" value="F:phosphatidylglycerophosphatase activity"/>
    <property type="evidence" value="ECO:0007669"/>
    <property type="project" value="UniProtKB-EC"/>
</dbReference>
<accession>A0ABW5QS44</accession>
<dbReference type="Gene3D" id="1.10.3760.10">
    <property type="entry name" value="PgpA-like"/>
    <property type="match status" value="1"/>
</dbReference>
<keyword evidence="3" id="KW-1185">Reference proteome</keyword>
<dbReference type="InterPro" id="IPR036681">
    <property type="entry name" value="PgpA-like_sf"/>
</dbReference>
<comment type="caution">
    <text evidence="2">The sequence shown here is derived from an EMBL/GenBank/DDBJ whole genome shotgun (WGS) entry which is preliminary data.</text>
</comment>
<dbReference type="Proteomes" id="UP001597493">
    <property type="component" value="Unassembled WGS sequence"/>
</dbReference>
<gene>
    <name evidence="2" type="ORF">ACFSW5_01400</name>
</gene>
<dbReference type="PIRSF" id="PIRSF019587">
    <property type="entry name" value="PGPase"/>
    <property type="match status" value="1"/>
</dbReference>
<dbReference type="Pfam" id="PF04608">
    <property type="entry name" value="PgpA"/>
    <property type="match status" value="1"/>
</dbReference>
<dbReference type="CDD" id="cd06971">
    <property type="entry name" value="PgpA"/>
    <property type="match status" value="1"/>
</dbReference>
<evidence type="ECO:0000313" key="2">
    <source>
        <dbReference type="EMBL" id="MFD2658915.1"/>
    </source>
</evidence>
<reference evidence="3" key="1">
    <citation type="journal article" date="2019" name="Int. J. Syst. Evol. Microbiol.">
        <title>The Global Catalogue of Microorganisms (GCM) 10K type strain sequencing project: providing services to taxonomists for standard genome sequencing and annotation.</title>
        <authorList>
            <consortium name="The Broad Institute Genomics Platform"/>
            <consortium name="The Broad Institute Genome Sequencing Center for Infectious Disease"/>
            <person name="Wu L."/>
            <person name="Ma J."/>
        </authorList>
    </citation>
    <scope>NUCLEOTIDE SEQUENCE [LARGE SCALE GENOMIC DNA]</scope>
    <source>
        <strain evidence="3">TISTR 1827</strain>
    </source>
</reference>
<proteinExistence type="predicted"/>